<dbReference type="Proteomes" id="UP000190852">
    <property type="component" value="Unassembled WGS sequence"/>
</dbReference>
<evidence type="ECO:0000256" key="7">
    <source>
        <dbReference type="ARBA" id="ARBA00023136"/>
    </source>
</evidence>
<organism evidence="9 10">
    <name type="scientific">Parabacteroides chartae</name>
    <dbReference type="NCBI Taxonomy" id="1037355"/>
    <lineage>
        <taxon>Bacteria</taxon>
        <taxon>Pseudomonadati</taxon>
        <taxon>Bacteroidota</taxon>
        <taxon>Bacteroidia</taxon>
        <taxon>Bacteroidales</taxon>
        <taxon>Tannerellaceae</taxon>
        <taxon>Parabacteroides</taxon>
    </lineage>
</organism>
<name>A0A1T5AZ00_9BACT</name>
<dbReference type="Gene3D" id="1.10.3470.10">
    <property type="entry name" value="ABC transporter involved in vitamin B12 uptake, BtuC"/>
    <property type="match status" value="1"/>
</dbReference>
<keyword evidence="3" id="KW-0813">Transport</keyword>
<dbReference type="GO" id="GO:0022857">
    <property type="term" value="F:transmembrane transporter activity"/>
    <property type="evidence" value="ECO:0007669"/>
    <property type="project" value="InterPro"/>
</dbReference>
<feature type="transmembrane region" description="Helical" evidence="8">
    <location>
        <begin position="91"/>
        <end position="112"/>
    </location>
</feature>
<comment type="subcellular location">
    <subcellularLocation>
        <location evidence="1">Cell membrane</location>
        <topology evidence="1">Multi-pass membrane protein</topology>
    </subcellularLocation>
</comment>
<evidence type="ECO:0000256" key="6">
    <source>
        <dbReference type="ARBA" id="ARBA00022989"/>
    </source>
</evidence>
<dbReference type="SUPFAM" id="SSF81345">
    <property type="entry name" value="ABC transporter involved in vitamin B12 uptake, BtuC"/>
    <property type="match status" value="1"/>
</dbReference>
<keyword evidence="6 8" id="KW-1133">Transmembrane helix</keyword>
<evidence type="ECO:0000256" key="2">
    <source>
        <dbReference type="ARBA" id="ARBA00007935"/>
    </source>
</evidence>
<feature type="transmembrane region" description="Helical" evidence="8">
    <location>
        <begin position="154"/>
        <end position="178"/>
    </location>
</feature>
<feature type="transmembrane region" description="Helical" evidence="8">
    <location>
        <begin position="245"/>
        <end position="267"/>
    </location>
</feature>
<feature type="transmembrane region" description="Helical" evidence="8">
    <location>
        <begin position="202"/>
        <end position="224"/>
    </location>
</feature>
<evidence type="ECO:0000256" key="4">
    <source>
        <dbReference type="ARBA" id="ARBA00022475"/>
    </source>
</evidence>
<dbReference type="PANTHER" id="PTHR30472">
    <property type="entry name" value="FERRIC ENTEROBACTIN TRANSPORT SYSTEM PERMEASE PROTEIN"/>
    <property type="match status" value="1"/>
</dbReference>
<keyword evidence="7 8" id="KW-0472">Membrane</keyword>
<keyword evidence="4" id="KW-1003">Cell membrane</keyword>
<keyword evidence="5 8" id="KW-0812">Transmembrane</keyword>
<dbReference type="PANTHER" id="PTHR30472:SF41">
    <property type="entry name" value="TRANSPORT SYSTEM PERMEASE PROTEIN"/>
    <property type="match status" value="1"/>
</dbReference>
<dbReference type="InterPro" id="IPR037294">
    <property type="entry name" value="ABC_BtuC-like"/>
</dbReference>
<evidence type="ECO:0000256" key="5">
    <source>
        <dbReference type="ARBA" id="ARBA00022692"/>
    </source>
</evidence>
<comment type="similarity">
    <text evidence="2">Belongs to the binding-protein-dependent transport system permease family. FecCD subfamily.</text>
</comment>
<keyword evidence="10" id="KW-1185">Reference proteome</keyword>
<accession>A0A1T5AZ00</accession>
<evidence type="ECO:0000256" key="3">
    <source>
        <dbReference type="ARBA" id="ARBA00022448"/>
    </source>
</evidence>
<evidence type="ECO:0000313" key="10">
    <source>
        <dbReference type="Proteomes" id="UP000190852"/>
    </source>
</evidence>
<feature type="transmembrane region" description="Helical" evidence="8">
    <location>
        <begin position="316"/>
        <end position="335"/>
    </location>
</feature>
<proteinExistence type="inferred from homology"/>
<dbReference type="Pfam" id="PF01032">
    <property type="entry name" value="FecCD"/>
    <property type="match status" value="1"/>
</dbReference>
<dbReference type="CDD" id="cd06550">
    <property type="entry name" value="TM_ABC_iron-siderophores_like"/>
    <property type="match status" value="1"/>
</dbReference>
<evidence type="ECO:0000256" key="1">
    <source>
        <dbReference type="ARBA" id="ARBA00004651"/>
    </source>
</evidence>
<reference evidence="10" key="1">
    <citation type="submission" date="2017-02" db="EMBL/GenBank/DDBJ databases">
        <authorList>
            <person name="Varghese N."/>
            <person name="Submissions S."/>
        </authorList>
    </citation>
    <scope>NUCLEOTIDE SEQUENCE [LARGE SCALE GENOMIC DNA]</scope>
    <source>
        <strain evidence="10">DSM 24967</strain>
    </source>
</reference>
<evidence type="ECO:0000256" key="8">
    <source>
        <dbReference type="SAM" id="Phobius"/>
    </source>
</evidence>
<dbReference type="GO" id="GO:0005886">
    <property type="term" value="C:plasma membrane"/>
    <property type="evidence" value="ECO:0007669"/>
    <property type="project" value="UniProtKB-SubCell"/>
</dbReference>
<dbReference type="AlphaFoldDB" id="A0A1T5AZ00"/>
<gene>
    <name evidence="9" type="ORF">SAMN05660349_00921</name>
</gene>
<sequence length="344" mass="36321">MNKQSLSIYVWLSICLVLLFAGSLVYGAVSIPLDAVADILMGNETVKESWRQILLNSRLPQAVTALLTGASLAVSGLLLQTLFKNPLAGPSILGISDGANLGVAAVMLYFGGTLNMVNSLPMSGYLAIVVAAFAGACLILGIIIFFSTKVKSNVMLLIIGIMVGYMASSLISILNYYASTDKVHAFVMWGMGDFSGVSSQQLPFFTTCSLVGLLLSILLIKPLNALLLGEMYAANLGIKVKRTRVLILLCTGILTATATAFCGPISFIGLAVPHIARLLLGSSNHKLLLPVTLLTGSCVALLCNIVMVLPGGNGILPLNAVTPLIGAPVIIYVIMNRKNIQYFN</sequence>
<protein>
    <submittedName>
        <fullName evidence="9">Iron complex transport system permease protein</fullName>
    </submittedName>
</protein>
<feature type="transmembrane region" description="Helical" evidence="8">
    <location>
        <begin position="287"/>
        <end position="309"/>
    </location>
</feature>
<feature type="transmembrane region" description="Helical" evidence="8">
    <location>
        <begin position="124"/>
        <end position="147"/>
    </location>
</feature>
<feature type="transmembrane region" description="Helical" evidence="8">
    <location>
        <begin position="59"/>
        <end position="79"/>
    </location>
</feature>
<evidence type="ECO:0000313" key="9">
    <source>
        <dbReference type="EMBL" id="SKB40049.1"/>
    </source>
</evidence>
<dbReference type="EMBL" id="FUYQ01000005">
    <property type="protein sequence ID" value="SKB40049.1"/>
    <property type="molecule type" value="Genomic_DNA"/>
</dbReference>
<dbReference type="InterPro" id="IPR000522">
    <property type="entry name" value="ABC_transptr_permease_BtuC"/>
</dbReference>
<dbReference type="RefSeq" id="WP_068183130.1">
    <property type="nucleotide sequence ID" value="NZ_FUYQ01000005.1"/>
</dbReference>
<dbReference type="GO" id="GO:0033214">
    <property type="term" value="P:siderophore-iron import into cell"/>
    <property type="evidence" value="ECO:0007669"/>
    <property type="project" value="TreeGrafter"/>
</dbReference>